<name>A0ABY4MA07_9ACTN</name>
<dbReference type="Proteomes" id="UP000830115">
    <property type="component" value="Chromosome"/>
</dbReference>
<gene>
    <name evidence="2" type="ORF">K9S39_22475</name>
</gene>
<dbReference type="EMBL" id="CP086322">
    <property type="protein sequence ID" value="UQA94252.1"/>
    <property type="molecule type" value="Genomic_DNA"/>
</dbReference>
<evidence type="ECO:0000313" key="3">
    <source>
        <dbReference type="Proteomes" id="UP000830115"/>
    </source>
</evidence>
<evidence type="ECO:0000256" key="1">
    <source>
        <dbReference type="SAM" id="MobiDB-lite"/>
    </source>
</evidence>
<feature type="region of interest" description="Disordered" evidence="1">
    <location>
        <begin position="37"/>
        <end position="58"/>
    </location>
</feature>
<proteinExistence type="predicted"/>
<accession>A0ABY4MA07</accession>
<dbReference type="RefSeq" id="WP_248865128.1">
    <property type="nucleotide sequence ID" value="NZ_CP086322.1"/>
</dbReference>
<sequence length="128" mass="13787">MRISCGQWSCVHEAPQGQYDDWNRFAIAEGLRDTAAAATDSGEVGDAGARRAVDESADEPMRELPARWCARADLKALGLTLPAYLGYLVTDGDRMRLVTAPHSVHAARRPPADEQTELGAVIGALALR</sequence>
<organism evidence="2 3">
    <name type="scientific">Streptomyces halobius</name>
    <dbReference type="NCBI Taxonomy" id="2879846"/>
    <lineage>
        <taxon>Bacteria</taxon>
        <taxon>Bacillati</taxon>
        <taxon>Actinomycetota</taxon>
        <taxon>Actinomycetes</taxon>
        <taxon>Kitasatosporales</taxon>
        <taxon>Streptomycetaceae</taxon>
        <taxon>Streptomyces</taxon>
    </lineage>
</organism>
<reference evidence="2" key="1">
    <citation type="submission" date="2021-10" db="EMBL/GenBank/DDBJ databases">
        <title>Streptomyces nigrumlapis sp.nov.,an antimicrobial producing actinobacterium isolated from Black Gobi rocks.</title>
        <authorList>
            <person name="Wen Y."/>
            <person name="Zhang W."/>
            <person name="Liu X.G."/>
        </authorList>
    </citation>
    <scope>NUCLEOTIDE SEQUENCE</scope>
    <source>
        <strain evidence="2">ST13-2-2</strain>
    </source>
</reference>
<keyword evidence="3" id="KW-1185">Reference proteome</keyword>
<evidence type="ECO:0000313" key="2">
    <source>
        <dbReference type="EMBL" id="UQA94252.1"/>
    </source>
</evidence>
<protein>
    <submittedName>
        <fullName evidence="2">Uncharacterized protein</fullName>
    </submittedName>
</protein>
<feature type="compositionally biased region" description="Basic and acidic residues" evidence="1">
    <location>
        <begin position="48"/>
        <end position="58"/>
    </location>
</feature>